<sequence length="295" mass="33460">MWVQPYILPRSLGSLFQSANPSLLVDHLLLPLRRRDFQIRGPRRDCLHKGGNAGFDLARWAHNLDFENQRLLAQVPSDKEASLEEEVAKLNDEKAKLEAEWVDAQQIAGSLLTAKRRLLDDCLGLRKKFEDATAENQKLGEESSNFDIQITQLSATRDAALEETKLARQEAEDLQKEKEVLKNAAARHKKDIWAAVENYKVSTELWERFEAASCVAVEDFKASPEFEAALLAIVERFKASPEFNDALGTNAAFGAFSFVKRCKEKYPELRSDFPEFQKDYESSWFADLDLDASSS</sequence>
<evidence type="ECO:0000256" key="1">
    <source>
        <dbReference type="SAM" id="Coils"/>
    </source>
</evidence>
<dbReference type="EMBL" id="BAABME010008299">
    <property type="protein sequence ID" value="GAA0172820.1"/>
    <property type="molecule type" value="Genomic_DNA"/>
</dbReference>
<evidence type="ECO:0000313" key="3">
    <source>
        <dbReference type="Proteomes" id="UP001454036"/>
    </source>
</evidence>
<name>A0AAV3RCG8_LITER</name>
<comment type="caution">
    <text evidence="2">The sequence shown here is derived from an EMBL/GenBank/DDBJ whole genome shotgun (WGS) entry which is preliminary data.</text>
</comment>
<feature type="coiled-coil region" evidence="1">
    <location>
        <begin position="157"/>
        <end position="191"/>
    </location>
</feature>
<keyword evidence="1" id="KW-0175">Coiled coil</keyword>
<gene>
    <name evidence="2" type="ORF">LIER_26566</name>
</gene>
<evidence type="ECO:0000313" key="2">
    <source>
        <dbReference type="EMBL" id="GAA0172820.1"/>
    </source>
</evidence>
<proteinExistence type="predicted"/>
<organism evidence="2 3">
    <name type="scientific">Lithospermum erythrorhizon</name>
    <name type="common">Purple gromwell</name>
    <name type="synonym">Lithospermum officinale var. erythrorhizon</name>
    <dbReference type="NCBI Taxonomy" id="34254"/>
    <lineage>
        <taxon>Eukaryota</taxon>
        <taxon>Viridiplantae</taxon>
        <taxon>Streptophyta</taxon>
        <taxon>Embryophyta</taxon>
        <taxon>Tracheophyta</taxon>
        <taxon>Spermatophyta</taxon>
        <taxon>Magnoliopsida</taxon>
        <taxon>eudicotyledons</taxon>
        <taxon>Gunneridae</taxon>
        <taxon>Pentapetalae</taxon>
        <taxon>asterids</taxon>
        <taxon>lamiids</taxon>
        <taxon>Boraginales</taxon>
        <taxon>Boraginaceae</taxon>
        <taxon>Boraginoideae</taxon>
        <taxon>Lithospermeae</taxon>
        <taxon>Lithospermum</taxon>
    </lineage>
</organism>
<protein>
    <submittedName>
        <fullName evidence="2">Uncharacterized protein</fullName>
    </submittedName>
</protein>
<feature type="coiled-coil region" evidence="1">
    <location>
        <begin position="80"/>
        <end position="107"/>
    </location>
</feature>
<dbReference type="AlphaFoldDB" id="A0AAV3RCG8"/>
<reference evidence="2 3" key="1">
    <citation type="submission" date="2024-01" db="EMBL/GenBank/DDBJ databases">
        <title>The complete chloroplast genome sequence of Lithospermum erythrorhizon: insights into the phylogenetic relationship among Boraginaceae species and the maternal lineages of purple gromwells.</title>
        <authorList>
            <person name="Okada T."/>
            <person name="Watanabe K."/>
        </authorList>
    </citation>
    <scope>NUCLEOTIDE SEQUENCE [LARGE SCALE GENOMIC DNA]</scope>
</reference>
<dbReference type="Proteomes" id="UP001454036">
    <property type="component" value="Unassembled WGS sequence"/>
</dbReference>
<accession>A0AAV3RCG8</accession>
<keyword evidence="3" id="KW-1185">Reference proteome</keyword>